<evidence type="ECO:0000313" key="3">
    <source>
        <dbReference type="Proteomes" id="UP000076574"/>
    </source>
</evidence>
<dbReference type="OrthoDB" id="651281at2"/>
<dbReference type="AlphaFoldDB" id="A0A161RMC9"/>
<dbReference type="STRING" id="943830.A4A58_22565"/>
<dbReference type="Pfam" id="PF00149">
    <property type="entry name" value="Metallophos"/>
    <property type="match status" value="1"/>
</dbReference>
<dbReference type="Proteomes" id="UP000076574">
    <property type="component" value="Unassembled WGS sequence"/>
</dbReference>
<dbReference type="GO" id="GO:0016787">
    <property type="term" value="F:hydrolase activity"/>
    <property type="evidence" value="ECO:0007669"/>
    <property type="project" value="UniProtKB-KW"/>
</dbReference>
<sequence>MSEFRLIQITDTHLSADFPQFVANFQRVCAFIDAAKPDLVINSGDLAFDGPGRPDDLAFARSLHDALPIACRYLPGNHDIGDNPTLVAPPPAQLISEQNRQAFVSVFGHDHWRFNAAGWCFIGLNSLIMNSGLACEEEQFDWLASQLAGLNGRPLALFIHKPLFLNAPDDPELAATSIRYVPMPARRRLIDLLDRVDLRLVACGHVHQRRDYTWRGVRHIWAPSSSFIIRPEDKQATIGVKEVGLVEYSFQPDSFKVHHSRAPGQTDIDLFSVITADGTARPQ</sequence>
<dbReference type="EMBL" id="LVYV01000004">
    <property type="protein sequence ID" value="KZD24278.1"/>
    <property type="molecule type" value="Genomic_DNA"/>
</dbReference>
<dbReference type="PANTHER" id="PTHR43143">
    <property type="entry name" value="METALLOPHOSPHOESTERASE, CALCINEURIN SUPERFAMILY"/>
    <property type="match status" value="1"/>
</dbReference>
<organism evidence="2 3">
    <name type="scientific">Tardiphaga robiniae</name>
    <dbReference type="NCBI Taxonomy" id="943830"/>
    <lineage>
        <taxon>Bacteria</taxon>
        <taxon>Pseudomonadati</taxon>
        <taxon>Pseudomonadota</taxon>
        <taxon>Alphaproteobacteria</taxon>
        <taxon>Hyphomicrobiales</taxon>
        <taxon>Nitrobacteraceae</taxon>
        <taxon>Tardiphaga</taxon>
    </lineage>
</organism>
<gene>
    <name evidence="2" type="ORF">A4A58_22565</name>
</gene>
<dbReference type="SUPFAM" id="SSF56300">
    <property type="entry name" value="Metallo-dependent phosphatases"/>
    <property type="match status" value="1"/>
</dbReference>
<keyword evidence="3" id="KW-1185">Reference proteome</keyword>
<evidence type="ECO:0000313" key="2">
    <source>
        <dbReference type="EMBL" id="KZD24278.1"/>
    </source>
</evidence>
<feature type="domain" description="Calcineurin-like phosphoesterase" evidence="1">
    <location>
        <begin position="4"/>
        <end position="208"/>
    </location>
</feature>
<dbReference type="PANTHER" id="PTHR43143:SF1">
    <property type="entry name" value="SERINE_THREONINE-PROTEIN PHOSPHATASE CPPED1"/>
    <property type="match status" value="1"/>
</dbReference>
<reference evidence="2 3" key="1">
    <citation type="submission" date="2016-03" db="EMBL/GenBank/DDBJ databases">
        <title>Microsymbionts genomes from the relict species Vavilovia formosa (Stev.) Fed.</title>
        <authorList>
            <person name="Kopat V."/>
            <person name="Chirak E."/>
            <person name="Kimeklis A."/>
            <person name="Andronov E."/>
        </authorList>
    </citation>
    <scope>NUCLEOTIDE SEQUENCE [LARGE SCALE GENOMIC DNA]</scope>
    <source>
        <strain evidence="2 3">Vaf07</strain>
    </source>
</reference>
<dbReference type="InterPro" id="IPR029052">
    <property type="entry name" value="Metallo-depent_PP-like"/>
</dbReference>
<proteinExistence type="predicted"/>
<dbReference type="RefSeq" id="WP_068730978.1">
    <property type="nucleotide sequence ID" value="NZ_LVYV01000004.1"/>
</dbReference>
<evidence type="ECO:0000259" key="1">
    <source>
        <dbReference type="Pfam" id="PF00149"/>
    </source>
</evidence>
<dbReference type="Gene3D" id="3.60.21.10">
    <property type="match status" value="1"/>
</dbReference>
<keyword evidence="2" id="KW-0378">Hydrolase</keyword>
<accession>A0A161RMC9</accession>
<dbReference type="InterPro" id="IPR051918">
    <property type="entry name" value="STPP_CPPED1"/>
</dbReference>
<dbReference type="InterPro" id="IPR004843">
    <property type="entry name" value="Calcineurin-like_PHP"/>
</dbReference>
<name>A0A161RMC9_9BRAD</name>
<protein>
    <submittedName>
        <fullName evidence="2">Phosphohydrolase</fullName>
    </submittedName>
</protein>
<comment type="caution">
    <text evidence="2">The sequence shown here is derived from an EMBL/GenBank/DDBJ whole genome shotgun (WGS) entry which is preliminary data.</text>
</comment>